<organism evidence="1 2">
    <name type="scientific">Hoylesella oralis ATCC 33269</name>
    <dbReference type="NCBI Taxonomy" id="873533"/>
    <lineage>
        <taxon>Bacteria</taxon>
        <taxon>Pseudomonadati</taxon>
        <taxon>Bacteroidota</taxon>
        <taxon>Bacteroidia</taxon>
        <taxon>Bacteroidales</taxon>
        <taxon>Prevotellaceae</taxon>
        <taxon>Hoylesella</taxon>
    </lineage>
</organism>
<protein>
    <submittedName>
        <fullName evidence="1">Uncharacterized protein</fullName>
    </submittedName>
</protein>
<evidence type="ECO:0000313" key="2">
    <source>
        <dbReference type="Proteomes" id="UP000005580"/>
    </source>
</evidence>
<dbReference type="EMBL" id="AEPE02000002">
    <property type="protein sequence ID" value="EFZ38080.1"/>
    <property type="molecule type" value="Genomic_DNA"/>
</dbReference>
<keyword evidence="2" id="KW-1185">Reference proteome</keyword>
<dbReference type="Proteomes" id="UP000005580">
    <property type="component" value="Unassembled WGS sequence"/>
</dbReference>
<accession>E7RMU9</accession>
<comment type="caution">
    <text evidence="1">The sequence shown here is derived from an EMBL/GenBank/DDBJ whole genome shotgun (WGS) entry which is preliminary data.</text>
</comment>
<dbReference type="AlphaFoldDB" id="E7RMU9"/>
<name>E7RMU9_9BACT</name>
<proteinExistence type="predicted"/>
<dbReference type="STRING" id="28134.SAMN05444288_0417"/>
<gene>
    <name evidence="1" type="ORF">HMPREF0663_10449</name>
</gene>
<reference evidence="1" key="1">
    <citation type="submission" date="2011-01" db="EMBL/GenBank/DDBJ databases">
        <authorList>
            <person name="Muzny D."/>
            <person name="Qin X."/>
            <person name="Buhay C."/>
            <person name="Dugan-Rocha S."/>
            <person name="Ding Y."/>
            <person name="Chen G."/>
            <person name="Hawes A."/>
            <person name="Holder M."/>
            <person name="Jhangiani S."/>
            <person name="Johnson A."/>
            <person name="Khan Z."/>
            <person name="Li Z."/>
            <person name="Liu W."/>
            <person name="Liu X."/>
            <person name="Perez L."/>
            <person name="Shen H."/>
            <person name="Wang Q."/>
            <person name="Watt J."/>
            <person name="Xi L."/>
            <person name="Xin Y."/>
            <person name="Zhou J."/>
            <person name="Deng J."/>
            <person name="Jiang H."/>
            <person name="Liu Y."/>
            <person name="Qu J."/>
            <person name="Song X.-Z."/>
            <person name="Zhang L."/>
            <person name="Villasana D."/>
            <person name="Johnson A."/>
            <person name="Liu J."/>
            <person name="Liyanage D."/>
            <person name="Lorensuhewa L."/>
            <person name="Robinson T."/>
            <person name="Song A."/>
            <person name="Song B.-B."/>
            <person name="Dinh H."/>
            <person name="Thornton R."/>
            <person name="Coyle M."/>
            <person name="Francisco L."/>
            <person name="Jackson L."/>
            <person name="Javaid M."/>
            <person name="Korchina V."/>
            <person name="Kovar C."/>
            <person name="Mata R."/>
            <person name="Mathew T."/>
            <person name="Ngo R."/>
            <person name="Nguyen L."/>
            <person name="Nguyen N."/>
            <person name="Okwuonu G."/>
            <person name="Ongeri F."/>
            <person name="Pham C."/>
            <person name="Simmons D."/>
            <person name="Wilczek-Boney K."/>
            <person name="Hale W."/>
            <person name="Jakkamsetti A."/>
            <person name="Pham P."/>
            <person name="Ruth R."/>
            <person name="San Lucas F."/>
            <person name="Warren J."/>
            <person name="Zhang J."/>
            <person name="Zhao Z."/>
            <person name="Zhou C."/>
            <person name="Zhu D."/>
            <person name="Lee S."/>
            <person name="Bess C."/>
            <person name="Blankenburg K."/>
            <person name="Forbes L."/>
            <person name="Fu Q."/>
            <person name="Gubbala S."/>
            <person name="Hirani K."/>
            <person name="Jayaseelan J.C."/>
            <person name="Lara F."/>
            <person name="Munidasa M."/>
            <person name="Palculict T."/>
            <person name="Patil S."/>
            <person name="Pu L.-L."/>
            <person name="Saada N."/>
            <person name="Tang L."/>
            <person name="Weissenberger G."/>
            <person name="Zhu Y."/>
            <person name="Hemphill L."/>
            <person name="Shang Y."/>
            <person name="Youmans B."/>
            <person name="Ayvaz T."/>
            <person name="Ross M."/>
            <person name="Santibanez J."/>
            <person name="Aqrawi P."/>
            <person name="Gross S."/>
            <person name="Joshi V."/>
            <person name="Fowler G."/>
            <person name="Nazareth L."/>
            <person name="Reid J."/>
            <person name="Worley K."/>
            <person name="Petrosino J."/>
            <person name="Highlander S."/>
            <person name="Gibbs R."/>
        </authorList>
    </citation>
    <scope>NUCLEOTIDE SEQUENCE [LARGE SCALE GENOMIC DNA]</scope>
    <source>
        <strain evidence="1">ATCC 33269</strain>
    </source>
</reference>
<evidence type="ECO:0000313" key="1">
    <source>
        <dbReference type="EMBL" id="EFZ38080.1"/>
    </source>
</evidence>
<sequence length="215" mass="25183">MPKHHLWSDEYWLLLMQLYLKKPVGLKPLYSRGMVDLSLELHLPPQFLYGQMFRLRQLDTPQIEHLWQTYGKSPKKLQREADLLRRMNGFGQPKKFYEGVAINESFERDFKPLDTDTSLKPVSLIMILDLYFRLTPITMVAQTPEVVELAKLLKTAPQTVAEAMDVFRFCDPYLNRDDLIIHPLLAPCRDIWQRYGSGNPEKLAALAAQLKEYFR</sequence>
<dbReference type="HOGENOM" id="CLU_1282262_0_0_10"/>
<dbReference type="RefSeq" id="WP_004369145.1">
    <property type="nucleotide sequence ID" value="NZ_GL833119.1"/>
</dbReference>